<evidence type="ECO:0000313" key="4">
    <source>
        <dbReference type="EMBL" id="SEF88810.1"/>
    </source>
</evidence>
<dbReference type="RefSeq" id="WP_103936649.1">
    <property type="nucleotide sequence ID" value="NZ_FNVO01000002.1"/>
</dbReference>
<dbReference type="PRINTS" id="PR00081">
    <property type="entry name" value="GDHRDH"/>
</dbReference>
<evidence type="ECO:0000313" key="5">
    <source>
        <dbReference type="Proteomes" id="UP000236723"/>
    </source>
</evidence>
<keyword evidence="5" id="KW-1185">Reference proteome</keyword>
<dbReference type="CDD" id="cd05233">
    <property type="entry name" value="SDR_c"/>
    <property type="match status" value="1"/>
</dbReference>
<dbReference type="InterPro" id="IPR020904">
    <property type="entry name" value="Sc_DH/Rdtase_CS"/>
</dbReference>
<gene>
    <name evidence="4" type="ORF">SAMN04489712_102392</name>
</gene>
<evidence type="ECO:0000256" key="3">
    <source>
        <dbReference type="RuleBase" id="RU000363"/>
    </source>
</evidence>
<organism evidence="4 5">
    <name type="scientific">Thermomonospora echinospora</name>
    <dbReference type="NCBI Taxonomy" id="1992"/>
    <lineage>
        <taxon>Bacteria</taxon>
        <taxon>Bacillati</taxon>
        <taxon>Actinomycetota</taxon>
        <taxon>Actinomycetes</taxon>
        <taxon>Streptosporangiales</taxon>
        <taxon>Thermomonosporaceae</taxon>
        <taxon>Thermomonospora</taxon>
    </lineage>
</organism>
<dbReference type="Proteomes" id="UP000236723">
    <property type="component" value="Unassembled WGS sequence"/>
</dbReference>
<dbReference type="PANTHER" id="PTHR43391:SF12">
    <property type="entry name" value="OXIDOREDUCTASE EPHD-RELATED"/>
    <property type="match status" value="1"/>
</dbReference>
<dbReference type="Pfam" id="PF00106">
    <property type="entry name" value="adh_short"/>
    <property type="match status" value="1"/>
</dbReference>
<protein>
    <submittedName>
        <fullName evidence="4">Short-chain dehydrogenase</fullName>
    </submittedName>
</protein>
<dbReference type="InterPro" id="IPR036291">
    <property type="entry name" value="NAD(P)-bd_dom_sf"/>
</dbReference>
<dbReference type="PRINTS" id="PR00080">
    <property type="entry name" value="SDRFAMILY"/>
</dbReference>
<reference evidence="5" key="1">
    <citation type="submission" date="2016-10" db="EMBL/GenBank/DDBJ databases">
        <authorList>
            <person name="Varghese N."/>
            <person name="Submissions S."/>
        </authorList>
    </citation>
    <scope>NUCLEOTIDE SEQUENCE [LARGE SCALE GENOMIC DNA]</scope>
    <source>
        <strain evidence="5">DSM 43163</strain>
    </source>
</reference>
<dbReference type="SUPFAM" id="SSF51735">
    <property type="entry name" value="NAD(P)-binding Rossmann-fold domains"/>
    <property type="match status" value="1"/>
</dbReference>
<dbReference type="PROSITE" id="PS00061">
    <property type="entry name" value="ADH_SHORT"/>
    <property type="match status" value="1"/>
</dbReference>
<sequence length="288" mass="30192">MPVAPFDGALAVVTGAGGGFGRATALALAERGATVIAADIDGASAERTAALAGTLGPTATAYQVDVSDAAAMEKFAADVRGGHRVPDIVVNNAGIAISGPFLDTGVADWERILGVNLWGVIHGSRLFGAQMLERSRALPTRPDPPNKGGHIVNIASAAAYSPSRQLPAYCTTKAAVLMLSECLRAELAGARIGVTAVCPGFSETGILRNTTFVGMDERRAERLRELVQRGMRLRRYPPEKVAERIVEAIVKNKAVVPVTFEGHLLRGLSRLSPGAMRLLARVPAPGVR</sequence>
<proteinExistence type="inferred from homology"/>
<dbReference type="EMBL" id="FNVO01000002">
    <property type="protein sequence ID" value="SEF88810.1"/>
    <property type="molecule type" value="Genomic_DNA"/>
</dbReference>
<name>A0A1H5VNK9_9ACTN</name>
<keyword evidence="2" id="KW-0560">Oxidoreductase</keyword>
<dbReference type="GO" id="GO:0016491">
    <property type="term" value="F:oxidoreductase activity"/>
    <property type="evidence" value="ECO:0007669"/>
    <property type="project" value="UniProtKB-KW"/>
</dbReference>
<dbReference type="Gene3D" id="3.40.50.720">
    <property type="entry name" value="NAD(P)-binding Rossmann-like Domain"/>
    <property type="match status" value="1"/>
</dbReference>
<evidence type="ECO:0000256" key="2">
    <source>
        <dbReference type="ARBA" id="ARBA00023002"/>
    </source>
</evidence>
<dbReference type="PANTHER" id="PTHR43391">
    <property type="entry name" value="RETINOL DEHYDROGENASE-RELATED"/>
    <property type="match status" value="1"/>
</dbReference>
<dbReference type="AlphaFoldDB" id="A0A1H5VNK9"/>
<evidence type="ECO:0000256" key="1">
    <source>
        <dbReference type="ARBA" id="ARBA00006484"/>
    </source>
</evidence>
<comment type="similarity">
    <text evidence="1 3">Belongs to the short-chain dehydrogenases/reductases (SDR) family.</text>
</comment>
<dbReference type="OrthoDB" id="4220752at2"/>
<dbReference type="InterPro" id="IPR002347">
    <property type="entry name" value="SDR_fam"/>
</dbReference>
<accession>A0A1H5VNK9</accession>